<evidence type="ECO:0000256" key="8">
    <source>
        <dbReference type="ARBA" id="ARBA00023157"/>
    </source>
</evidence>
<evidence type="ECO:0000313" key="12">
    <source>
        <dbReference type="EMBL" id="KAK3605810.1"/>
    </source>
</evidence>
<dbReference type="Gene3D" id="2.60.40.10">
    <property type="entry name" value="Immunoglobulins"/>
    <property type="match status" value="7"/>
</dbReference>
<feature type="compositionally biased region" description="Basic and acidic residues" evidence="10">
    <location>
        <begin position="1041"/>
        <end position="1060"/>
    </location>
</feature>
<keyword evidence="3" id="KW-0963">Cytoplasm</keyword>
<dbReference type="FunFam" id="2.60.40.10:FF:000107">
    <property type="entry name" value="Myosin, light chain kinase a"/>
    <property type="match status" value="2"/>
</dbReference>
<feature type="domain" description="Ig-like" evidence="11">
    <location>
        <begin position="205"/>
        <end position="295"/>
    </location>
</feature>
<dbReference type="InterPro" id="IPR003599">
    <property type="entry name" value="Ig_sub"/>
</dbReference>
<evidence type="ECO:0000256" key="7">
    <source>
        <dbReference type="ARBA" id="ARBA00022840"/>
    </source>
</evidence>
<dbReference type="GO" id="GO:0045214">
    <property type="term" value="P:sarcomere organization"/>
    <property type="evidence" value="ECO:0007669"/>
    <property type="project" value="UniProtKB-ARBA"/>
</dbReference>
<evidence type="ECO:0000256" key="1">
    <source>
        <dbReference type="ARBA" id="ARBA00004496"/>
    </source>
</evidence>
<organism evidence="12 13">
    <name type="scientific">Potamilus streckersoni</name>
    <dbReference type="NCBI Taxonomy" id="2493646"/>
    <lineage>
        <taxon>Eukaryota</taxon>
        <taxon>Metazoa</taxon>
        <taxon>Spiralia</taxon>
        <taxon>Lophotrochozoa</taxon>
        <taxon>Mollusca</taxon>
        <taxon>Bivalvia</taxon>
        <taxon>Autobranchia</taxon>
        <taxon>Heteroconchia</taxon>
        <taxon>Palaeoheterodonta</taxon>
        <taxon>Unionida</taxon>
        <taxon>Unionoidea</taxon>
        <taxon>Unionidae</taxon>
        <taxon>Ambleminae</taxon>
        <taxon>Lampsilini</taxon>
        <taxon>Potamilus</taxon>
    </lineage>
</organism>
<evidence type="ECO:0000256" key="6">
    <source>
        <dbReference type="ARBA" id="ARBA00022741"/>
    </source>
</evidence>
<dbReference type="SMART" id="SM00409">
    <property type="entry name" value="IG"/>
    <property type="match status" value="6"/>
</dbReference>
<comment type="caution">
    <text evidence="12">The sequence shown here is derived from an EMBL/GenBank/DDBJ whole genome shotgun (WGS) entry which is preliminary data.</text>
</comment>
<evidence type="ECO:0000256" key="4">
    <source>
        <dbReference type="ARBA" id="ARBA00022729"/>
    </source>
</evidence>
<comment type="subcellular location">
    <subcellularLocation>
        <location evidence="1">Cytoplasm</location>
    </subcellularLocation>
</comment>
<evidence type="ECO:0000256" key="3">
    <source>
        <dbReference type="ARBA" id="ARBA00022490"/>
    </source>
</evidence>
<dbReference type="FunFam" id="2.60.40.10:FF:000147">
    <property type="entry name" value="Myosin light chain kinase"/>
    <property type="match status" value="1"/>
</dbReference>
<dbReference type="InterPro" id="IPR013098">
    <property type="entry name" value="Ig_I-set"/>
</dbReference>
<dbReference type="InterPro" id="IPR036179">
    <property type="entry name" value="Ig-like_dom_sf"/>
</dbReference>
<feature type="compositionally biased region" description="Basic and acidic residues" evidence="10">
    <location>
        <begin position="932"/>
        <end position="952"/>
    </location>
</feature>
<dbReference type="InterPro" id="IPR003598">
    <property type="entry name" value="Ig_sub2"/>
</dbReference>
<feature type="region of interest" description="Disordered" evidence="10">
    <location>
        <begin position="856"/>
        <end position="904"/>
    </location>
</feature>
<evidence type="ECO:0000256" key="9">
    <source>
        <dbReference type="ARBA" id="ARBA00023319"/>
    </source>
</evidence>
<dbReference type="GO" id="GO:0005886">
    <property type="term" value="C:plasma membrane"/>
    <property type="evidence" value="ECO:0007669"/>
    <property type="project" value="TreeGrafter"/>
</dbReference>
<feature type="compositionally biased region" description="Basic and acidic residues" evidence="10">
    <location>
        <begin position="856"/>
        <end position="878"/>
    </location>
</feature>
<dbReference type="PANTHER" id="PTHR45080:SF8">
    <property type="entry name" value="IG-LIKE DOMAIN-CONTAINING PROTEIN"/>
    <property type="match status" value="1"/>
</dbReference>
<dbReference type="SUPFAM" id="SSF48726">
    <property type="entry name" value="Immunoglobulin"/>
    <property type="match status" value="8"/>
</dbReference>
<keyword evidence="9" id="KW-0393">Immunoglobulin domain</keyword>
<dbReference type="AlphaFoldDB" id="A0AAE0T8M8"/>
<comment type="similarity">
    <text evidence="2">Belongs to the protein kinase superfamily. CAMK Ser/Thr protein kinase family.</text>
</comment>
<keyword evidence="4" id="KW-0732">Signal</keyword>
<dbReference type="PANTHER" id="PTHR45080">
    <property type="entry name" value="CONTACTIN 5"/>
    <property type="match status" value="1"/>
</dbReference>
<evidence type="ECO:0000256" key="5">
    <source>
        <dbReference type="ARBA" id="ARBA00022737"/>
    </source>
</evidence>
<reference evidence="12" key="3">
    <citation type="submission" date="2023-05" db="EMBL/GenBank/DDBJ databases">
        <authorList>
            <person name="Smith C.H."/>
        </authorList>
    </citation>
    <scope>NUCLEOTIDE SEQUENCE</scope>
    <source>
        <strain evidence="12">CHS0354</strain>
        <tissue evidence="12">Mantle</tissue>
    </source>
</reference>
<feature type="compositionally biased region" description="Basic and acidic residues" evidence="10">
    <location>
        <begin position="888"/>
        <end position="904"/>
    </location>
</feature>
<dbReference type="Pfam" id="PF07679">
    <property type="entry name" value="I-set"/>
    <property type="match status" value="6"/>
</dbReference>
<keyword evidence="13" id="KW-1185">Reference proteome</keyword>
<evidence type="ECO:0000313" key="13">
    <source>
        <dbReference type="Proteomes" id="UP001195483"/>
    </source>
</evidence>
<dbReference type="InterPro" id="IPR007110">
    <property type="entry name" value="Ig-like_dom"/>
</dbReference>
<dbReference type="InterPro" id="IPR013783">
    <property type="entry name" value="Ig-like_fold"/>
</dbReference>
<reference evidence="12" key="2">
    <citation type="journal article" date="2021" name="Genome Biol. Evol.">
        <title>Developing a high-quality reference genome for a parasitic bivalve with doubly uniparental inheritance (Bivalvia: Unionida).</title>
        <authorList>
            <person name="Smith C.H."/>
        </authorList>
    </citation>
    <scope>NUCLEOTIDE SEQUENCE</scope>
    <source>
        <strain evidence="12">CHS0354</strain>
        <tissue evidence="12">Mantle</tissue>
    </source>
</reference>
<gene>
    <name evidence="12" type="ORF">CHS0354_002427</name>
</gene>
<feature type="compositionally biased region" description="Basic and acidic residues" evidence="10">
    <location>
        <begin position="962"/>
        <end position="1006"/>
    </location>
</feature>
<feature type="domain" description="Ig-like" evidence="11">
    <location>
        <begin position="712"/>
        <end position="800"/>
    </location>
</feature>
<feature type="domain" description="Ig-like" evidence="11">
    <location>
        <begin position="310"/>
        <end position="400"/>
    </location>
</feature>
<reference evidence="12" key="1">
    <citation type="journal article" date="2021" name="Genome Biol. Evol.">
        <title>A High-Quality Reference Genome for a Parasitic Bivalve with Doubly Uniparental Inheritance (Bivalvia: Unionida).</title>
        <authorList>
            <person name="Smith C.H."/>
        </authorList>
    </citation>
    <scope>NUCLEOTIDE SEQUENCE</scope>
    <source>
        <strain evidence="12">CHS0354</strain>
    </source>
</reference>
<proteinExistence type="inferred from homology"/>
<feature type="domain" description="Ig-like" evidence="11">
    <location>
        <begin position="59"/>
        <end position="147"/>
    </location>
</feature>
<name>A0AAE0T8M8_9BIVA</name>
<dbReference type="GO" id="GO:0031430">
    <property type="term" value="C:M band"/>
    <property type="evidence" value="ECO:0007669"/>
    <property type="project" value="UniProtKB-ARBA"/>
</dbReference>
<sequence length="1122" mass="127472">MKDAKETKEGVLLYNLTIKDVQPIDDGHWRCEVSNSIGRTSALCDIKVFGKDSAAEFAPYFEKKLDNIITKEKHNVLMECTFKGNPQPTVLWYKDDKLVSNSSRNKITSLGHSQLLEIFNIREEDAGIYKCQAENSAGYATTDAKLYVQERATKSTVPETEVSILEYIREKKLDKKFINNRNVFDDRLWEDMDIMKFCVKWKEDPTLGVLIHLKNKCTVEGMSVHMNFFVSGLPPFQTNWYKDGKEIFDSGRHYLKSMGGVIGLEIPCSCLEDTGYFTCQVKNGQGTVFSSCYLQVEPVLEITDTVVQKPTFVTPLKRQTVKEGCCATFQCLAKGSPAPGFKWYKDGMNIQDSERIRTTTSHKSGMAILEIQNSNINDIGLYCCEAHNFAGRARSMVRLSVIDQFEWTERRKAAEKNDLKIIKVDKHVKDTSSINHFVADYTPGYNREIYRKAPEFKKGLPESVSVREKGRILLECCINGNPKPEVIWFKGNKQLESKGQFLIMSFGDWHGLEILEVTESDVDTYTCRAVSASGNVQSSCKLETSLPKGELQHDDSELHNLEIFEHRNFQEMLIQTNVFGKELYLAQIHPSCHLLEITALCETPYFIEQLPEEMHSLELDENITIECIVGGEPLPNVLWFHDGKPLKDSSNVTQEWDPDSRRARVILKHPYSSDAGMYMCLAYTEIGGYAETTTVLHIENGDDVDGDKFVRPYFLEPLHTIMLDAGEDAVLRCVAEGNPKPKFKWQKDVMDIYKSDRIQVTVNNNETILCIKKVQPEDAGLYFCSALNKIGRVKSCAMLKVIEYFDTKESPNWEETSSKVEFAAKVGTLLEKVSGLDENAGDSYVDLFEEEGYREIEEEQERTHAGSEQKRDSTDRFSNKLSNGTTESVKDPKEVKEQSHKTEVVEEVKEVQLAKEALDKIGPINGEENMTEDVKKDVEKNKCGQDKREEIKPTVVVSKSESSTEKYERKDDNSIKAEPKPAECNKNIEDNVDGEQQKTRANDAKPTKLILDNSIDKRDNETDTQESATDNRPSSVSDVKANGKQEVACDIKKTEGEQGREISQSKPPRFILKPWSKWVEVHTDVELSVTVEACDGLKVMWYKNGEQIKYEDRYSLVCEGQM</sequence>
<dbReference type="EMBL" id="JAEAOA010000205">
    <property type="protein sequence ID" value="KAK3605810.1"/>
    <property type="molecule type" value="Genomic_DNA"/>
</dbReference>
<dbReference type="GO" id="GO:0005524">
    <property type="term" value="F:ATP binding"/>
    <property type="evidence" value="ECO:0007669"/>
    <property type="project" value="UniProtKB-KW"/>
</dbReference>
<dbReference type="GO" id="GO:0007156">
    <property type="term" value="P:homophilic cell adhesion via plasma membrane adhesion molecules"/>
    <property type="evidence" value="ECO:0007669"/>
    <property type="project" value="TreeGrafter"/>
</dbReference>
<dbReference type="CDD" id="cd00096">
    <property type="entry name" value="Ig"/>
    <property type="match status" value="2"/>
</dbReference>
<keyword evidence="5" id="KW-0677">Repeat</keyword>
<dbReference type="GO" id="GO:0045989">
    <property type="term" value="P:positive regulation of striated muscle contraction"/>
    <property type="evidence" value="ECO:0007669"/>
    <property type="project" value="UniProtKB-ARBA"/>
</dbReference>
<dbReference type="InterPro" id="IPR050958">
    <property type="entry name" value="Cell_Adh-Cytoskel_Orgn"/>
</dbReference>
<evidence type="ECO:0000256" key="10">
    <source>
        <dbReference type="SAM" id="MobiDB-lite"/>
    </source>
</evidence>
<feature type="domain" description="Ig-like" evidence="11">
    <location>
        <begin position="454"/>
        <end position="543"/>
    </location>
</feature>
<feature type="domain" description="Ig-like" evidence="11">
    <location>
        <begin position="604"/>
        <end position="696"/>
    </location>
</feature>
<dbReference type="SMART" id="SM00408">
    <property type="entry name" value="IGc2"/>
    <property type="match status" value="6"/>
</dbReference>
<evidence type="ECO:0000256" key="2">
    <source>
        <dbReference type="ARBA" id="ARBA00006692"/>
    </source>
</evidence>
<dbReference type="GO" id="GO:0060298">
    <property type="term" value="P:positive regulation of sarcomere organization"/>
    <property type="evidence" value="ECO:0007669"/>
    <property type="project" value="UniProtKB-ARBA"/>
</dbReference>
<dbReference type="FunFam" id="2.60.40.10:FF:000425">
    <property type="entry name" value="Myosin light chain kinase"/>
    <property type="match status" value="1"/>
</dbReference>
<accession>A0AAE0T8M8</accession>
<feature type="region of interest" description="Disordered" evidence="10">
    <location>
        <begin position="920"/>
        <end position="1065"/>
    </location>
</feature>
<protein>
    <recommendedName>
        <fullName evidence="11">Ig-like domain-containing protein</fullName>
    </recommendedName>
</protein>
<dbReference type="PROSITE" id="PS50835">
    <property type="entry name" value="IG_LIKE"/>
    <property type="match status" value="6"/>
</dbReference>
<dbReference type="FunFam" id="2.60.40.10:FF:000345">
    <property type="entry name" value="Muscle M-line assembly protein unc-89"/>
    <property type="match status" value="1"/>
</dbReference>
<keyword evidence="6" id="KW-0547">Nucleotide-binding</keyword>
<feature type="compositionally biased region" description="Polar residues" evidence="10">
    <location>
        <begin position="1025"/>
        <end position="1037"/>
    </location>
</feature>
<dbReference type="Proteomes" id="UP001195483">
    <property type="component" value="Unassembled WGS sequence"/>
</dbReference>
<keyword evidence="7" id="KW-0067">ATP-binding</keyword>
<keyword evidence="8" id="KW-1015">Disulfide bond</keyword>
<evidence type="ECO:0000259" key="11">
    <source>
        <dbReference type="PROSITE" id="PS50835"/>
    </source>
</evidence>